<dbReference type="EMBL" id="UYJE01006865">
    <property type="protein sequence ID" value="VDI49678.1"/>
    <property type="molecule type" value="Genomic_DNA"/>
</dbReference>
<protein>
    <recommendedName>
        <fullName evidence="15">Microsomal glutathione S-transferase 1</fullName>
        <ecNumber evidence="5">2.5.1.18</ecNumber>
    </recommendedName>
</protein>
<evidence type="ECO:0000256" key="5">
    <source>
        <dbReference type="ARBA" id="ARBA00012452"/>
    </source>
</evidence>
<evidence type="ECO:0000313" key="18">
    <source>
        <dbReference type="EMBL" id="VDI49678.1"/>
    </source>
</evidence>
<dbReference type="AlphaFoldDB" id="A0A8B6FI92"/>
<evidence type="ECO:0000256" key="6">
    <source>
        <dbReference type="ARBA" id="ARBA00022679"/>
    </source>
</evidence>
<dbReference type="GO" id="GO:0005741">
    <property type="term" value="C:mitochondrial outer membrane"/>
    <property type="evidence" value="ECO:0007669"/>
    <property type="project" value="UniProtKB-SubCell"/>
</dbReference>
<evidence type="ECO:0000256" key="13">
    <source>
        <dbReference type="ARBA" id="ARBA00023136"/>
    </source>
</evidence>
<dbReference type="EC" id="2.5.1.18" evidence="5"/>
<evidence type="ECO:0000256" key="14">
    <source>
        <dbReference type="ARBA" id="ARBA00038540"/>
    </source>
</evidence>
<dbReference type="GO" id="GO:0004364">
    <property type="term" value="F:glutathione transferase activity"/>
    <property type="evidence" value="ECO:0007669"/>
    <property type="project" value="UniProtKB-EC"/>
</dbReference>
<comment type="subcellular location">
    <subcellularLocation>
        <location evidence="3">Endoplasmic reticulum membrane</location>
        <topology evidence="3">Multi-pass membrane protein</topology>
    </subcellularLocation>
    <subcellularLocation>
        <location evidence="2">Mitochondrion outer membrane</location>
    </subcellularLocation>
</comment>
<comment type="caution">
    <text evidence="18">The sequence shown here is derived from an EMBL/GenBank/DDBJ whole genome shotgun (WGS) entry which is preliminary data.</text>
</comment>
<comment type="catalytic activity">
    <reaction evidence="16">
        <text>RX + glutathione = an S-substituted glutathione + a halide anion + H(+)</text>
        <dbReference type="Rhea" id="RHEA:16437"/>
        <dbReference type="ChEBI" id="CHEBI:15378"/>
        <dbReference type="ChEBI" id="CHEBI:16042"/>
        <dbReference type="ChEBI" id="CHEBI:17792"/>
        <dbReference type="ChEBI" id="CHEBI:57925"/>
        <dbReference type="ChEBI" id="CHEBI:90779"/>
        <dbReference type="EC" id="2.5.1.18"/>
    </reaction>
    <physiologicalReaction direction="left-to-right" evidence="16">
        <dbReference type="Rhea" id="RHEA:16438"/>
    </physiologicalReaction>
</comment>
<dbReference type="OrthoDB" id="2014058at2759"/>
<dbReference type="InterPro" id="IPR001129">
    <property type="entry name" value="Membr-assoc_MAPEG"/>
</dbReference>
<evidence type="ECO:0000256" key="10">
    <source>
        <dbReference type="ARBA" id="ARBA00022989"/>
    </source>
</evidence>
<evidence type="ECO:0000256" key="4">
    <source>
        <dbReference type="ARBA" id="ARBA00010459"/>
    </source>
</evidence>
<keyword evidence="11" id="KW-0007">Acetylation</keyword>
<evidence type="ECO:0000256" key="16">
    <source>
        <dbReference type="ARBA" id="ARBA00049385"/>
    </source>
</evidence>
<feature type="transmembrane region" description="Helical" evidence="17">
    <location>
        <begin position="132"/>
        <end position="152"/>
    </location>
</feature>
<dbReference type="GO" id="GO:0005789">
    <property type="term" value="C:endoplasmic reticulum membrane"/>
    <property type="evidence" value="ECO:0007669"/>
    <property type="project" value="UniProtKB-SubCell"/>
</dbReference>
<keyword evidence="8" id="KW-1000">Mitochondrion outer membrane</keyword>
<evidence type="ECO:0000256" key="7">
    <source>
        <dbReference type="ARBA" id="ARBA00022692"/>
    </source>
</evidence>
<evidence type="ECO:0000256" key="11">
    <source>
        <dbReference type="ARBA" id="ARBA00022990"/>
    </source>
</evidence>
<keyword evidence="13 17" id="KW-0472">Membrane</keyword>
<evidence type="ECO:0000256" key="1">
    <source>
        <dbReference type="ARBA" id="ARBA00003701"/>
    </source>
</evidence>
<comment type="similarity">
    <text evidence="4">Belongs to the MAPEG family.</text>
</comment>
<dbReference type="Gene3D" id="1.20.120.550">
    <property type="entry name" value="Membrane associated eicosanoid/glutathione metabolism-like domain"/>
    <property type="match status" value="1"/>
</dbReference>
<dbReference type="SUPFAM" id="SSF161084">
    <property type="entry name" value="MAPEG domain-like"/>
    <property type="match status" value="1"/>
</dbReference>
<evidence type="ECO:0000256" key="17">
    <source>
        <dbReference type="SAM" id="Phobius"/>
    </source>
</evidence>
<keyword evidence="9" id="KW-0256">Endoplasmic reticulum</keyword>
<dbReference type="InterPro" id="IPR023352">
    <property type="entry name" value="MAPEG-like_dom_sf"/>
</dbReference>
<keyword evidence="12" id="KW-0496">Mitochondrion</keyword>
<dbReference type="PANTHER" id="PTHR10689:SF6">
    <property type="entry name" value="MICROSOMAL GLUTATHIONE S-TRANSFERASE 1"/>
    <property type="match status" value="1"/>
</dbReference>
<evidence type="ECO:0000313" key="19">
    <source>
        <dbReference type="Proteomes" id="UP000596742"/>
    </source>
</evidence>
<accession>A0A8B6FI92</accession>
<evidence type="ECO:0000256" key="3">
    <source>
        <dbReference type="ARBA" id="ARBA00004477"/>
    </source>
</evidence>
<dbReference type="Pfam" id="PF01124">
    <property type="entry name" value="MAPEG"/>
    <property type="match status" value="1"/>
</dbReference>
<feature type="transmembrane region" description="Helical" evidence="17">
    <location>
        <begin position="15"/>
        <end position="34"/>
    </location>
</feature>
<sequence length="153" mass="17376">MALVFSLENPVVGQFVLYASIVLVKMMIMSFLTIKLRRKNQIFLNPEDLKLAIKPDAKIATNDPDIERVRRCHLNDLENIIPFVLIGSFYCLTGPDPFYASLHFRLFAAFRLFHSVAYLMPLPQPSRGVGFLGGWFVTFSMAMVVISSLLTFI</sequence>
<dbReference type="PANTHER" id="PTHR10689">
    <property type="entry name" value="MICROSOMAL GLUTATHIONE S-TRANSFERASE 1"/>
    <property type="match status" value="1"/>
</dbReference>
<comment type="subunit">
    <text evidence="14">Homotrimer; The trimer binds only one molecule of glutathione.</text>
</comment>
<proteinExistence type="inferred from homology"/>
<reference evidence="18" key="1">
    <citation type="submission" date="2018-11" db="EMBL/GenBank/DDBJ databases">
        <authorList>
            <person name="Alioto T."/>
            <person name="Alioto T."/>
        </authorList>
    </citation>
    <scope>NUCLEOTIDE SEQUENCE</scope>
</reference>
<organism evidence="18 19">
    <name type="scientific">Mytilus galloprovincialis</name>
    <name type="common">Mediterranean mussel</name>
    <dbReference type="NCBI Taxonomy" id="29158"/>
    <lineage>
        <taxon>Eukaryota</taxon>
        <taxon>Metazoa</taxon>
        <taxon>Spiralia</taxon>
        <taxon>Lophotrochozoa</taxon>
        <taxon>Mollusca</taxon>
        <taxon>Bivalvia</taxon>
        <taxon>Autobranchia</taxon>
        <taxon>Pteriomorphia</taxon>
        <taxon>Mytilida</taxon>
        <taxon>Mytiloidea</taxon>
        <taxon>Mytilidae</taxon>
        <taxon>Mytilinae</taxon>
        <taxon>Mytilus</taxon>
    </lineage>
</organism>
<keyword evidence="19" id="KW-1185">Reference proteome</keyword>
<evidence type="ECO:0000256" key="2">
    <source>
        <dbReference type="ARBA" id="ARBA00004294"/>
    </source>
</evidence>
<evidence type="ECO:0000256" key="15">
    <source>
        <dbReference type="ARBA" id="ARBA00039397"/>
    </source>
</evidence>
<gene>
    <name evidence="18" type="ORF">MGAL_10B077036</name>
</gene>
<evidence type="ECO:0000256" key="12">
    <source>
        <dbReference type="ARBA" id="ARBA00023128"/>
    </source>
</evidence>
<keyword evidence="7 17" id="KW-0812">Transmembrane</keyword>
<comment type="function">
    <text evidence="1">Conjugation of reduced glutathione to a wide number of exogenous and endogenous hydrophobic electrophiles.</text>
</comment>
<dbReference type="InterPro" id="IPR040162">
    <property type="entry name" value="MGST1-like"/>
</dbReference>
<name>A0A8B6FI92_MYTGA</name>
<evidence type="ECO:0000256" key="9">
    <source>
        <dbReference type="ARBA" id="ARBA00022824"/>
    </source>
</evidence>
<keyword evidence="6 18" id="KW-0808">Transferase</keyword>
<evidence type="ECO:0000256" key="8">
    <source>
        <dbReference type="ARBA" id="ARBA00022787"/>
    </source>
</evidence>
<keyword evidence="10 17" id="KW-1133">Transmembrane helix</keyword>
<dbReference type="FunFam" id="1.20.120.550:FF:000002">
    <property type="entry name" value="Microsomal glutathione S-transferase 1"/>
    <property type="match status" value="1"/>
</dbReference>
<dbReference type="Proteomes" id="UP000596742">
    <property type="component" value="Unassembled WGS sequence"/>
</dbReference>